<evidence type="ECO:0000313" key="3">
    <source>
        <dbReference type="Proteomes" id="UP000837801"/>
    </source>
</evidence>
<gene>
    <name evidence="2" type="ORF">CLIB1423_02S04478</name>
</gene>
<evidence type="ECO:0008006" key="4">
    <source>
        <dbReference type="Google" id="ProtNLM"/>
    </source>
</evidence>
<keyword evidence="3" id="KW-1185">Reference proteome</keyword>
<accession>A0A9P0QLA2</accession>
<dbReference type="AlphaFoldDB" id="A0A9P0QLA2"/>
<protein>
    <recommendedName>
        <fullName evidence="4">Securin</fullName>
    </recommendedName>
</protein>
<dbReference type="OrthoDB" id="4093331at2759"/>
<evidence type="ECO:0000313" key="2">
    <source>
        <dbReference type="EMBL" id="CAH2350758.1"/>
    </source>
</evidence>
<proteinExistence type="predicted"/>
<reference evidence="2" key="1">
    <citation type="submission" date="2022-03" db="EMBL/GenBank/DDBJ databases">
        <authorList>
            <person name="Legras J.-L."/>
            <person name="Devillers H."/>
            <person name="Grondin C."/>
        </authorList>
    </citation>
    <scope>NUCLEOTIDE SEQUENCE</scope>
    <source>
        <strain evidence="2">CLIB 1423</strain>
    </source>
</reference>
<sequence length="325" mass="36444">MSLPLNILDKENSINMSLESQKDSENINISQKKNTLQQNQPLRKRIPLGGKDVNNGANGAFPSLKRSQSSLNTDIHNTSALQRKKATLLNKPPSLQKANSSLGFIHRAPLDISKKESSSPKLDVNDALASKLLNSDNAARSKELEGQYTDTLAKQHLSLQPQDEASIPDIRNTFSRNTRSIHSSFIPTLEVNSSDPVKGGKPNLSSALVDESLLEKLSEDPSNIETIPDRATRAYHIPLGIEPLDKDDLEFFSKSTRKVLPTENKHEYEEIHRKEVNLKFRDIDLDDPSNFNFDENERVEPEEVEVEELKNIGLTAEELNNLLDY</sequence>
<name>A0A9P0QLA2_9ASCO</name>
<comment type="caution">
    <text evidence="2">The sequence shown here is derived from an EMBL/GenBank/DDBJ whole genome shotgun (WGS) entry which is preliminary data.</text>
</comment>
<feature type="region of interest" description="Disordered" evidence="1">
    <location>
        <begin position="45"/>
        <end position="69"/>
    </location>
</feature>
<dbReference type="Proteomes" id="UP000837801">
    <property type="component" value="Unassembled WGS sequence"/>
</dbReference>
<organism evidence="2 3">
    <name type="scientific">[Candida] railenensis</name>
    <dbReference type="NCBI Taxonomy" id="45579"/>
    <lineage>
        <taxon>Eukaryota</taxon>
        <taxon>Fungi</taxon>
        <taxon>Dikarya</taxon>
        <taxon>Ascomycota</taxon>
        <taxon>Saccharomycotina</taxon>
        <taxon>Pichiomycetes</taxon>
        <taxon>Debaryomycetaceae</taxon>
        <taxon>Kurtzmaniella</taxon>
    </lineage>
</organism>
<dbReference type="EMBL" id="CAKXYY010000002">
    <property type="protein sequence ID" value="CAH2350758.1"/>
    <property type="molecule type" value="Genomic_DNA"/>
</dbReference>
<evidence type="ECO:0000256" key="1">
    <source>
        <dbReference type="SAM" id="MobiDB-lite"/>
    </source>
</evidence>